<dbReference type="GO" id="GO:0044695">
    <property type="term" value="C:Dsc E3 ubiquitin ligase complex"/>
    <property type="evidence" value="ECO:0007669"/>
    <property type="project" value="InterPro"/>
</dbReference>
<gene>
    <name evidence="4" type="ORF">AURDEDRAFT_117423</name>
</gene>
<organism evidence="4 5">
    <name type="scientific">Auricularia subglabra (strain TFB-10046 / SS5)</name>
    <name type="common">White-rot fungus</name>
    <name type="synonym">Auricularia delicata (strain TFB10046)</name>
    <dbReference type="NCBI Taxonomy" id="717982"/>
    <lineage>
        <taxon>Eukaryota</taxon>
        <taxon>Fungi</taxon>
        <taxon>Dikarya</taxon>
        <taxon>Basidiomycota</taxon>
        <taxon>Agaricomycotina</taxon>
        <taxon>Agaricomycetes</taxon>
        <taxon>Auriculariales</taxon>
        <taxon>Auriculariaceae</taxon>
        <taxon>Auricularia</taxon>
    </lineage>
</organism>
<dbReference type="AlphaFoldDB" id="J0CX42"/>
<dbReference type="KEGG" id="adl:AURDEDRAFT_117423"/>
<evidence type="ECO:0000313" key="5">
    <source>
        <dbReference type="Proteomes" id="UP000006514"/>
    </source>
</evidence>
<dbReference type="InterPro" id="IPR038967">
    <property type="entry name" value="Dsc4-like"/>
</dbReference>
<feature type="domain" description="DUF1746" evidence="3">
    <location>
        <begin position="15"/>
        <end position="116"/>
    </location>
</feature>
<dbReference type="InParanoid" id="J0CX42"/>
<evidence type="ECO:0000256" key="2">
    <source>
        <dbReference type="SAM" id="Phobius"/>
    </source>
</evidence>
<proteinExistence type="predicted"/>
<dbReference type="Pfam" id="PF08508">
    <property type="entry name" value="DUF1746"/>
    <property type="match status" value="1"/>
</dbReference>
<evidence type="ECO:0000256" key="1">
    <source>
        <dbReference type="SAM" id="MobiDB-lite"/>
    </source>
</evidence>
<feature type="transmembrane region" description="Helical" evidence="2">
    <location>
        <begin position="58"/>
        <end position="81"/>
    </location>
</feature>
<dbReference type="Proteomes" id="UP000006514">
    <property type="component" value="Unassembled WGS sequence"/>
</dbReference>
<dbReference type="eggNOG" id="ENOG502S8Z6">
    <property type="taxonomic scope" value="Eukaryota"/>
</dbReference>
<dbReference type="EMBL" id="JH687896">
    <property type="protein sequence ID" value="EJD35266.1"/>
    <property type="molecule type" value="Genomic_DNA"/>
</dbReference>
<dbReference type="OrthoDB" id="5428737at2759"/>
<name>J0CX42_AURST</name>
<dbReference type="InterPro" id="IPR013715">
    <property type="entry name" value="DUF1746"/>
</dbReference>
<keyword evidence="2" id="KW-0812">Transmembrane</keyword>
<feature type="compositionally biased region" description="Pro residues" evidence="1">
    <location>
        <begin position="161"/>
        <end position="174"/>
    </location>
</feature>
<accession>J0CX42</accession>
<sequence>MHRHAGQRKHIVSELSVVGYELLVFSFLQHPSVFDLATRAIAQYAASRPSRLAPDRQLGIWVLSVLFCHLRAYYVLLFPVAANNTGLILDFVGSDRVPSRLLLLVVNVLVLALQLVQLCITHELSTQPNTLADRGILDPDPDSDLVLHLRFRNTVDRIAHPPAPPPPLELPPPTSAAQRQHQQNAITNAIRAALVRQLAEHAR</sequence>
<feature type="transmembrane region" description="Helical" evidence="2">
    <location>
        <begin position="101"/>
        <end position="120"/>
    </location>
</feature>
<keyword evidence="2" id="KW-0472">Membrane</keyword>
<keyword evidence="5" id="KW-1185">Reference proteome</keyword>
<dbReference type="PANTHER" id="PTHR39405">
    <property type="entry name" value="DSC E3 UBIQUITIN LIGASE COMPLEX SUBUNIT 4"/>
    <property type="match status" value="1"/>
</dbReference>
<dbReference type="PANTHER" id="PTHR39405:SF1">
    <property type="entry name" value="DSC E3 UBIQUITIN LIGASE COMPLEX SUBUNIT 4"/>
    <property type="match status" value="1"/>
</dbReference>
<protein>
    <recommendedName>
        <fullName evidence="3">DUF1746 domain-containing protein</fullName>
    </recommendedName>
</protein>
<dbReference type="GO" id="GO:0032933">
    <property type="term" value="P:SREBP signaling pathway"/>
    <property type="evidence" value="ECO:0007669"/>
    <property type="project" value="InterPro"/>
</dbReference>
<keyword evidence="2" id="KW-1133">Transmembrane helix</keyword>
<evidence type="ECO:0000259" key="3">
    <source>
        <dbReference type="Pfam" id="PF08508"/>
    </source>
</evidence>
<evidence type="ECO:0000313" key="4">
    <source>
        <dbReference type="EMBL" id="EJD35266.1"/>
    </source>
</evidence>
<reference evidence="5" key="1">
    <citation type="journal article" date="2012" name="Science">
        <title>The Paleozoic origin of enzymatic lignin decomposition reconstructed from 31 fungal genomes.</title>
        <authorList>
            <person name="Floudas D."/>
            <person name="Binder M."/>
            <person name="Riley R."/>
            <person name="Barry K."/>
            <person name="Blanchette R.A."/>
            <person name="Henrissat B."/>
            <person name="Martinez A.T."/>
            <person name="Otillar R."/>
            <person name="Spatafora J.W."/>
            <person name="Yadav J.S."/>
            <person name="Aerts A."/>
            <person name="Benoit I."/>
            <person name="Boyd A."/>
            <person name="Carlson A."/>
            <person name="Copeland A."/>
            <person name="Coutinho P.M."/>
            <person name="de Vries R.P."/>
            <person name="Ferreira P."/>
            <person name="Findley K."/>
            <person name="Foster B."/>
            <person name="Gaskell J."/>
            <person name="Glotzer D."/>
            <person name="Gorecki P."/>
            <person name="Heitman J."/>
            <person name="Hesse C."/>
            <person name="Hori C."/>
            <person name="Igarashi K."/>
            <person name="Jurgens J.A."/>
            <person name="Kallen N."/>
            <person name="Kersten P."/>
            <person name="Kohler A."/>
            <person name="Kuees U."/>
            <person name="Kumar T.K.A."/>
            <person name="Kuo A."/>
            <person name="LaButti K."/>
            <person name="Larrondo L.F."/>
            <person name="Lindquist E."/>
            <person name="Ling A."/>
            <person name="Lombard V."/>
            <person name="Lucas S."/>
            <person name="Lundell T."/>
            <person name="Martin R."/>
            <person name="McLaughlin D.J."/>
            <person name="Morgenstern I."/>
            <person name="Morin E."/>
            <person name="Murat C."/>
            <person name="Nagy L.G."/>
            <person name="Nolan M."/>
            <person name="Ohm R.A."/>
            <person name="Patyshakuliyeva A."/>
            <person name="Rokas A."/>
            <person name="Ruiz-Duenas F.J."/>
            <person name="Sabat G."/>
            <person name="Salamov A."/>
            <person name="Samejima M."/>
            <person name="Schmutz J."/>
            <person name="Slot J.C."/>
            <person name="St John F."/>
            <person name="Stenlid J."/>
            <person name="Sun H."/>
            <person name="Sun S."/>
            <person name="Syed K."/>
            <person name="Tsang A."/>
            <person name="Wiebenga A."/>
            <person name="Young D."/>
            <person name="Pisabarro A."/>
            <person name="Eastwood D.C."/>
            <person name="Martin F."/>
            <person name="Cullen D."/>
            <person name="Grigoriev I.V."/>
            <person name="Hibbett D.S."/>
        </authorList>
    </citation>
    <scope>NUCLEOTIDE SEQUENCE [LARGE SCALE GENOMIC DNA]</scope>
    <source>
        <strain evidence="5">TFB10046</strain>
    </source>
</reference>
<dbReference type="GO" id="GO:0005783">
    <property type="term" value="C:endoplasmic reticulum"/>
    <property type="evidence" value="ECO:0007669"/>
    <property type="project" value="TreeGrafter"/>
</dbReference>
<feature type="region of interest" description="Disordered" evidence="1">
    <location>
        <begin position="160"/>
        <end position="182"/>
    </location>
</feature>